<evidence type="ECO:0000256" key="3">
    <source>
        <dbReference type="ARBA" id="ARBA00022490"/>
    </source>
</evidence>
<sequence>MADIKLVRIDYRLIHGQVVAKWLKVNPVRRIVLVDDVLGNDEFMSDIYKMAVPKGTAVDIVTVDKARSVLEKTKDSVFLIFKDINTCYRAVQDGMEIPSVNVGAAPVENERKLITSGVAISEEEMKRLEELNAMGIEITVQPIPEISALSFDSVKKKM</sequence>
<evidence type="ECO:0000256" key="5">
    <source>
        <dbReference type="ARBA" id="ARBA00022679"/>
    </source>
</evidence>
<keyword evidence="6" id="KW-0598">Phosphotransferase system</keyword>
<evidence type="ECO:0000256" key="7">
    <source>
        <dbReference type="ARBA" id="ARBA00022777"/>
    </source>
</evidence>
<dbReference type="GO" id="GO:0008982">
    <property type="term" value="F:protein-N(PI)-phosphohistidine-sugar phosphotransferase activity"/>
    <property type="evidence" value="ECO:0007669"/>
    <property type="project" value="InterPro"/>
</dbReference>
<evidence type="ECO:0000256" key="6">
    <source>
        <dbReference type="ARBA" id="ARBA00022683"/>
    </source>
</evidence>
<reference evidence="9 10" key="1">
    <citation type="submission" date="2019-05" db="EMBL/GenBank/DDBJ databases">
        <title>Complete genome sequencing of Anaerostipes rhamnosivorans.</title>
        <authorList>
            <person name="Bui T.P.N."/>
            <person name="de Vos W.M."/>
        </authorList>
    </citation>
    <scope>NUCLEOTIDE SEQUENCE [LARGE SCALE GENOMIC DNA]</scope>
    <source>
        <strain evidence="9 10">1y2</strain>
    </source>
</reference>
<proteinExistence type="predicted"/>
<dbReference type="SUPFAM" id="SSF52728">
    <property type="entry name" value="PTS IIb component"/>
    <property type="match status" value="1"/>
</dbReference>
<evidence type="ECO:0000256" key="4">
    <source>
        <dbReference type="ARBA" id="ARBA00022597"/>
    </source>
</evidence>
<keyword evidence="4" id="KW-0762">Sugar transport</keyword>
<dbReference type="AlphaFoldDB" id="A0A4P8ID51"/>
<evidence type="ECO:0000259" key="8">
    <source>
        <dbReference type="PROSITE" id="PS51101"/>
    </source>
</evidence>
<dbReference type="EMBL" id="CP040058">
    <property type="protein sequence ID" value="QCP33653.1"/>
    <property type="molecule type" value="Genomic_DNA"/>
</dbReference>
<keyword evidence="2" id="KW-0813">Transport</keyword>
<dbReference type="KEGG" id="arf:AR1Y2_0199"/>
<organism evidence="9 10">
    <name type="scientific">Anaerostipes rhamnosivorans</name>
    <dbReference type="NCBI Taxonomy" id="1229621"/>
    <lineage>
        <taxon>Bacteria</taxon>
        <taxon>Bacillati</taxon>
        <taxon>Bacillota</taxon>
        <taxon>Clostridia</taxon>
        <taxon>Lachnospirales</taxon>
        <taxon>Lachnospiraceae</taxon>
        <taxon>Anaerostipes</taxon>
    </lineage>
</organism>
<keyword evidence="10" id="KW-1185">Reference proteome</keyword>
<dbReference type="Pfam" id="PF03830">
    <property type="entry name" value="PTSIIB_sorb"/>
    <property type="match status" value="1"/>
</dbReference>
<accession>A0A4P8ID51</accession>
<dbReference type="RefSeq" id="WP_137327296.1">
    <property type="nucleotide sequence ID" value="NZ_CP040058.1"/>
</dbReference>
<dbReference type="InterPro" id="IPR036667">
    <property type="entry name" value="PTS_IIB_sorbose-sp_sf"/>
</dbReference>
<dbReference type="OrthoDB" id="9788818at2"/>
<dbReference type="GO" id="GO:0009401">
    <property type="term" value="P:phosphoenolpyruvate-dependent sugar phosphotransferase system"/>
    <property type="evidence" value="ECO:0007669"/>
    <property type="project" value="UniProtKB-KW"/>
</dbReference>
<dbReference type="Gene3D" id="3.40.35.10">
    <property type="entry name" value="Phosphotransferase system, sorbose subfamily IIB component"/>
    <property type="match status" value="1"/>
</dbReference>
<dbReference type="InterPro" id="IPR004720">
    <property type="entry name" value="PTS_IIB_sorbose-sp"/>
</dbReference>
<name>A0A4P8ID51_9FIRM</name>
<protein>
    <submittedName>
        <fullName evidence="9">PTS system, mannose-specific IIB component</fullName>
    </submittedName>
</protein>
<evidence type="ECO:0000313" key="9">
    <source>
        <dbReference type="EMBL" id="QCP33653.1"/>
    </source>
</evidence>
<feature type="domain" description="PTS EIIB type-4" evidence="8">
    <location>
        <begin position="1"/>
        <end position="158"/>
    </location>
</feature>
<comment type="subcellular location">
    <subcellularLocation>
        <location evidence="1">Cytoplasm</location>
    </subcellularLocation>
</comment>
<dbReference type="GO" id="GO:0005737">
    <property type="term" value="C:cytoplasm"/>
    <property type="evidence" value="ECO:0007669"/>
    <property type="project" value="UniProtKB-SubCell"/>
</dbReference>
<keyword evidence="7" id="KW-0418">Kinase</keyword>
<evidence type="ECO:0000256" key="1">
    <source>
        <dbReference type="ARBA" id="ARBA00004496"/>
    </source>
</evidence>
<gene>
    <name evidence="9" type="ORF">AR1Y2_0199</name>
</gene>
<evidence type="ECO:0000313" key="10">
    <source>
        <dbReference type="Proteomes" id="UP000298653"/>
    </source>
</evidence>
<evidence type="ECO:0000256" key="2">
    <source>
        <dbReference type="ARBA" id="ARBA00022448"/>
    </source>
</evidence>
<dbReference type="Proteomes" id="UP000298653">
    <property type="component" value="Chromosome"/>
</dbReference>
<keyword evidence="5" id="KW-0808">Transferase</keyword>
<dbReference type="GO" id="GO:0016301">
    <property type="term" value="F:kinase activity"/>
    <property type="evidence" value="ECO:0007669"/>
    <property type="project" value="UniProtKB-KW"/>
</dbReference>
<dbReference type="PROSITE" id="PS51101">
    <property type="entry name" value="PTS_EIIB_TYPE_4"/>
    <property type="match status" value="1"/>
</dbReference>
<keyword evidence="3" id="KW-0963">Cytoplasm</keyword>